<dbReference type="EMBL" id="JBANEI010000007">
    <property type="protein sequence ID" value="MEI2682372.1"/>
    <property type="molecule type" value="Genomic_DNA"/>
</dbReference>
<evidence type="ECO:0000256" key="1">
    <source>
        <dbReference type="SAM" id="MobiDB-lite"/>
    </source>
</evidence>
<dbReference type="RefSeq" id="WP_048917329.1">
    <property type="nucleotide sequence ID" value="NZ_CAKKMT010000005.1"/>
</dbReference>
<evidence type="ECO:0000313" key="4">
    <source>
        <dbReference type="Proteomes" id="UP001306592"/>
    </source>
</evidence>
<name>A0ABU8DH83_ERWAP</name>
<dbReference type="InterPro" id="IPR009468">
    <property type="entry name" value="DUF1090"/>
</dbReference>
<comment type="caution">
    <text evidence="3">The sequence shown here is derived from an EMBL/GenBank/DDBJ whole genome shotgun (WGS) entry which is preliminary data.</text>
</comment>
<dbReference type="Pfam" id="PF06476">
    <property type="entry name" value="DUF1090"/>
    <property type="match status" value="1"/>
</dbReference>
<evidence type="ECO:0000256" key="2">
    <source>
        <dbReference type="SAM" id="SignalP"/>
    </source>
</evidence>
<feature type="signal peptide" evidence="2">
    <location>
        <begin position="1"/>
        <end position="20"/>
    </location>
</feature>
<dbReference type="Proteomes" id="UP001306592">
    <property type="component" value="Unassembled WGS sequence"/>
</dbReference>
<proteinExistence type="predicted"/>
<reference evidence="3 4" key="1">
    <citation type="submission" date="2024-02" db="EMBL/GenBank/DDBJ databases">
        <title>First report Erwinia aphidicola in onion in Chile.</title>
        <authorList>
            <person name="Valenzuela M."/>
            <person name="Pena M."/>
            <person name="Dutta B."/>
        </authorList>
    </citation>
    <scope>NUCLEOTIDE SEQUENCE [LARGE SCALE GENOMIC DNA]</scope>
    <source>
        <strain evidence="3 4">QCJ3A</strain>
    </source>
</reference>
<evidence type="ECO:0000313" key="3">
    <source>
        <dbReference type="EMBL" id="MEI2682372.1"/>
    </source>
</evidence>
<protein>
    <submittedName>
        <fullName evidence="3">DUF1090 domain-containing protein</fullName>
    </submittedName>
</protein>
<keyword evidence="4" id="KW-1185">Reference proteome</keyword>
<sequence>MTYRIILGASLLALATFSQAASLCEQKEQSIQHEIDLAQKHDNQRRVTGLERALTETRATCSDASLRDARQEKIKQHQQKVAERQQELKQVADGDDQEKIAKREKKLAEAQHELKEVQAAPY</sequence>
<feature type="chain" id="PRO_5046552422" evidence="2">
    <location>
        <begin position="21"/>
        <end position="122"/>
    </location>
</feature>
<feature type="region of interest" description="Disordered" evidence="1">
    <location>
        <begin position="73"/>
        <end position="100"/>
    </location>
</feature>
<dbReference type="GeneID" id="89474551"/>
<accession>A0ABU8DH83</accession>
<organism evidence="3 4">
    <name type="scientific">Erwinia aphidicola</name>
    <dbReference type="NCBI Taxonomy" id="68334"/>
    <lineage>
        <taxon>Bacteria</taxon>
        <taxon>Pseudomonadati</taxon>
        <taxon>Pseudomonadota</taxon>
        <taxon>Gammaproteobacteria</taxon>
        <taxon>Enterobacterales</taxon>
        <taxon>Erwiniaceae</taxon>
        <taxon>Erwinia</taxon>
    </lineage>
</organism>
<keyword evidence="2" id="KW-0732">Signal</keyword>
<gene>
    <name evidence="3" type="ORF">V8N49_11975</name>
</gene>